<feature type="binding site" evidence="10">
    <location>
        <begin position="339"/>
        <end position="340"/>
    </location>
    <ligand>
        <name>GMP</name>
        <dbReference type="ChEBI" id="CHEBI:58115"/>
    </ligand>
</feature>
<gene>
    <name evidence="12" type="ORF">SAMN04488109_6407</name>
</gene>
<proteinExistence type="predicted"/>
<evidence type="ECO:0000313" key="13">
    <source>
        <dbReference type="Proteomes" id="UP000184212"/>
    </source>
</evidence>
<keyword evidence="6 10" id="KW-0342">GTP-binding</keyword>
<dbReference type="PANTHER" id="PTHR43749:SF2">
    <property type="entry name" value="RNA-SPLICING LIGASE RTCB"/>
    <property type="match status" value="1"/>
</dbReference>
<dbReference type="STRING" id="947013.SAMN04488109_6407"/>
<evidence type="ECO:0000256" key="4">
    <source>
        <dbReference type="ARBA" id="ARBA00022741"/>
    </source>
</evidence>
<keyword evidence="3 11" id="KW-0479">Metal-binding</keyword>
<dbReference type="AlphaFoldDB" id="A0A1M5XDU1"/>
<feature type="binding site" evidence="11">
    <location>
        <position position="257"/>
    </location>
    <ligand>
        <name>Mn(2+)</name>
        <dbReference type="ChEBI" id="CHEBI:29035"/>
        <label>2</label>
    </ligand>
</feature>
<dbReference type="EMBL" id="FQWQ01000006">
    <property type="protein sequence ID" value="SHH97664.1"/>
    <property type="molecule type" value="Genomic_DNA"/>
</dbReference>
<dbReference type="GO" id="GO:0170057">
    <property type="term" value="F:RNA ligase (GTP) activity"/>
    <property type="evidence" value="ECO:0007669"/>
    <property type="project" value="UniProtKB-EC"/>
</dbReference>
<dbReference type="InterPro" id="IPR052915">
    <property type="entry name" value="RtcB-like"/>
</dbReference>
<dbReference type="Pfam" id="PF01139">
    <property type="entry name" value="RtcB"/>
    <property type="match status" value="2"/>
</dbReference>
<dbReference type="GO" id="GO:0005525">
    <property type="term" value="F:GTP binding"/>
    <property type="evidence" value="ECO:0007669"/>
    <property type="project" value="UniProtKB-KW"/>
</dbReference>
<comment type="cofactor">
    <cofactor evidence="11">
        <name>Mn(2+)</name>
        <dbReference type="ChEBI" id="CHEBI:29035"/>
    </cofactor>
    <text evidence="11">Binds 2 manganese ions per subunit.</text>
</comment>
<dbReference type="PANTHER" id="PTHR43749">
    <property type="entry name" value="RNA-SPLICING LIGASE RTCB"/>
    <property type="match status" value="1"/>
</dbReference>
<dbReference type="InterPro" id="IPR036025">
    <property type="entry name" value="RtcB-like_sf"/>
</dbReference>
<evidence type="ECO:0000256" key="3">
    <source>
        <dbReference type="ARBA" id="ARBA00022723"/>
    </source>
</evidence>
<dbReference type="GO" id="GO:0042245">
    <property type="term" value="P:RNA repair"/>
    <property type="evidence" value="ECO:0007669"/>
    <property type="project" value="UniProtKB-KW"/>
</dbReference>
<feature type="binding site" evidence="10">
    <location>
        <begin position="372"/>
        <end position="375"/>
    </location>
    <ligand>
        <name>GMP</name>
        <dbReference type="ChEBI" id="CHEBI:58115"/>
    </ligand>
</feature>
<name>A0A1M5XDU1_9BACT</name>
<accession>A0A1M5XDU1</accession>
<reference evidence="12 13" key="1">
    <citation type="submission" date="2016-11" db="EMBL/GenBank/DDBJ databases">
        <authorList>
            <person name="Jaros S."/>
            <person name="Januszkiewicz K."/>
            <person name="Wedrychowicz H."/>
        </authorList>
    </citation>
    <scope>NUCLEOTIDE SEQUENCE [LARGE SCALE GENOMIC DNA]</scope>
    <source>
        <strain evidence="12 13">DSM 24574</strain>
    </source>
</reference>
<evidence type="ECO:0000256" key="1">
    <source>
        <dbReference type="ARBA" id="ARBA00012726"/>
    </source>
</evidence>
<evidence type="ECO:0000256" key="9">
    <source>
        <dbReference type="PIRSR" id="PIRSR601233-1"/>
    </source>
</evidence>
<feature type="binding site" evidence="11">
    <location>
        <position position="229"/>
    </location>
    <ligand>
        <name>Mn(2+)</name>
        <dbReference type="ChEBI" id="CHEBI:29035"/>
        <label>1</label>
    </ligand>
</feature>
<dbReference type="GO" id="GO:0006396">
    <property type="term" value="P:RNA processing"/>
    <property type="evidence" value="ECO:0007669"/>
    <property type="project" value="InterPro"/>
</dbReference>
<dbReference type="InterPro" id="IPR001233">
    <property type="entry name" value="RtcB"/>
</dbReference>
<organism evidence="12 13">
    <name type="scientific">Chryseolinea serpens</name>
    <dbReference type="NCBI Taxonomy" id="947013"/>
    <lineage>
        <taxon>Bacteria</taxon>
        <taxon>Pseudomonadati</taxon>
        <taxon>Bacteroidota</taxon>
        <taxon>Cytophagia</taxon>
        <taxon>Cytophagales</taxon>
        <taxon>Fulvivirgaceae</taxon>
        <taxon>Chryseolinea</taxon>
    </lineage>
</organism>
<keyword evidence="13" id="KW-1185">Reference proteome</keyword>
<evidence type="ECO:0000256" key="6">
    <source>
        <dbReference type="ARBA" id="ARBA00023134"/>
    </source>
</evidence>
<feature type="binding site" evidence="11">
    <location>
        <position position="339"/>
    </location>
    <ligand>
        <name>Mn(2+)</name>
        <dbReference type="ChEBI" id="CHEBI:29035"/>
        <label>2</label>
    </ligand>
</feature>
<comment type="catalytic activity">
    <reaction evidence="8">
        <text>a 3'-end 3'-phospho-ribonucleotide-RNA + a 5'-end dephospho-ribonucleoside-RNA + GTP = a ribonucleotidyl-ribonucleotide-RNA + GMP + diphosphate</text>
        <dbReference type="Rhea" id="RHEA:68076"/>
        <dbReference type="Rhea" id="RHEA-COMP:10463"/>
        <dbReference type="Rhea" id="RHEA-COMP:13936"/>
        <dbReference type="Rhea" id="RHEA-COMP:17355"/>
        <dbReference type="ChEBI" id="CHEBI:33019"/>
        <dbReference type="ChEBI" id="CHEBI:37565"/>
        <dbReference type="ChEBI" id="CHEBI:58115"/>
        <dbReference type="ChEBI" id="CHEBI:83062"/>
        <dbReference type="ChEBI" id="CHEBI:138284"/>
        <dbReference type="ChEBI" id="CHEBI:173118"/>
        <dbReference type="EC" id="6.5.1.8"/>
    </reaction>
</comment>
<feature type="binding site" evidence="10">
    <location>
        <begin position="396"/>
        <end position="399"/>
    </location>
    <ligand>
        <name>GMP</name>
        <dbReference type="ChEBI" id="CHEBI:58115"/>
    </ligand>
</feature>
<dbReference type="Gene3D" id="3.90.1860.10">
    <property type="entry name" value="tRNA-splicing ligase RtcB"/>
    <property type="match status" value="1"/>
</dbReference>
<dbReference type="Proteomes" id="UP000184212">
    <property type="component" value="Unassembled WGS sequence"/>
</dbReference>
<dbReference type="GO" id="GO:0003909">
    <property type="term" value="F:DNA ligase activity"/>
    <property type="evidence" value="ECO:0007669"/>
    <property type="project" value="TreeGrafter"/>
</dbReference>
<evidence type="ECO:0000313" key="12">
    <source>
        <dbReference type="EMBL" id="SHH97664.1"/>
    </source>
</evidence>
<sequence length="469" mass="51546">MGKHKLILQDMKGIHFPSDVIRSLALNIMNRHFKHTPIEEKLNQITDVLEHPENYRDHELLGIIALKLLSKESTEALYEAYDLDELPKPFEVFGHKHIERNALQQMEVAMRLPVAVKGAVMPDAHHGFGLPIGGVLATENAVIPYGVGMDIGCRMALTILDLPGSHVLHHDYVLKKALGDYTHFGNDGGLDFRQEHEILDHPGFQNTELLRKLHGKAVRQLGTSGSGNHFVEFGTVELNLENTLGIPGGVYAALLSHSGSRSLGANIAQHYTHVAMAKCKLPGAAKSLAWLTLDSDEGQAYWHAMQLAGEYAKACHDQIHRNLCRALGFQTLVTVENHHNFAWKELDEDGRELVVHRKGATPAQEGVYGILPGSMLSPGYIVRGRGNALSINSAAHGAGRKMSRQKAKDSITMSSVKKMLQAEKVTLIGGSPEEAPGAYKDIDTIMKSQGTLVSIEGKFYPRVVRMAKD</sequence>
<keyword evidence="4 10" id="KW-0547">Nucleotide-binding</keyword>
<dbReference type="OrthoDB" id="9802323at2"/>
<evidence type="ECO:0000256" key="7">
    <source>
        <dbReference type="ARBA" id="ARBA00023211"/>
    </source>
</evidence>
<feature type="binding site" evidence="10">
    <location>
        <begin position="228"/>
        <end position="232"/>
    </location>
    <ligand>
        <name>GMP</name>
        <dbReference type="ChEBI" id="CHEBI:58115"/>
    </ligand>
</feature>
<dbReference type="GO" id="GO:0006281">
    <property type="term" value="P:DNA repair"/>
    <property type="evidence" value="ECO:0007669"/>
    <property type="project" value="TreeGrafter"/>
</dbReference>
<evidence type="ECO:0000256" key="5">
    <source>
        <dbReference type="ARBA" id="ARBA00022800"/>
    </source>
</evidence>
<dbReference type="EC" id="6.5.1.8" evidence="1"/>
<evidence type="ECO:0000256" key="10">
    <source>
        <dbReference type="PIRSR" id="PIRSR601233-2"/>
    </source>
</evidence>
<feature type="active site" description="GMP-histidine intermediate" evidence="9">
    <location>
        <position position="396"/>
    </location>
</feature>
<evidence type="ECO:0000256" key="2">
    <source>
        <dbReference type="ARBA" id="ARBA00022598"/>
    </source>
</evidence>
<keyword evidence="5" id="KW-0692">RNA repair</keyword>
<dbReference type="SUPFAM" id="SSF103365">
    <property type="entry name" value="Hypothetical protein PH1602"/>
    <property type="match status" value="1"/>
</dbReference>
<keyword evidence="2 12" id="KW-0436">Ligase</keyword>
<evidence type="ECO:0000256" key="8">
    <source>
        <dbReference type="ARBA" id="ARBA00047746"/>
    </source>
</evidence>
<protein>
    <recommendedName>
        <fullName evidence="1">3'-phosphate/5'-hydroxy nucleic acid ligase</fullName>
        <ecNumber evidence="1">6.5.1.8</ecNumber>
    </recommendedName>
</protein>
<evidence type="ECO:0000256" key="11">
    <source>
        <dbReference type="PIRSR" id="PIRSR601233-3"/>
    </source>
</evidence>
<feature type="binding site" evidence="11">
    <location>
        <position position="150"/>
    </location>
    <ligand>
        <name>Mn(2+)</name>
        <dbReference type="ChEBI" id="CHEBI:29035"/>
        <label>1</label>
    </ligand>
</feature>
<dbReference type="GO" id="GO:0030145">
    <property type="term" value="F:manganese ion binding"/>
    <property type="evidence" value="ECO:0007669"/>
    <property type="project" value="TreeGrafter"/>
</dbReference>
<keyword evidence="7 11" id="KW-0464">Manganese</keyword>